<dbReference type="Proteomes" id="UP001218188">
    <property type="component" value="Unassembled WGS sequence"/>
</dbReference>
<name>A0AAD6XDU3_9AGAR</name>
<dbReference type="InterPro" id="IPR036047">
    <property type="entry name" value="F-box-like_dom_sf"/>
</dbReference>
<evidence type="ECO:0000259" key="1">
    <source>
        <dbReference type="PROSITE" id="PS50181"/>
    </source>
</evidence>
<comment type="caution">
    <text evidence="2">The sequence shown here is derived from an EMBL/GenBank/DDBJ whole genome shotgun (WGS) entry which is preliminary data.</text>
</comment>
<sequence length="628" mass="69674">MDDDAVGENCAHFHSGGTVRGSHVDLKIINESWVVLQLVSYYGKREKLQGAPSDAFIWAQLVNLVPAARWIEDAGAEVLREDHKFRGDSEFEDGYLACCRRKGRQTDHFCCKERAAARTRTEKEDGGKILLPWWGGESQELVIQPRPPRAEMLCLLDLNYDVLLRIFSFLDVSSLLQSALVSSACNRLAQSKQVWLAIVLDLGCRHLLDLPPRDALLRFSTAQLIDEVKRAVFGPRTWAADSSSAPTVRRQMRITMSSPPSEPTLLSGDKHLLVQRGTGCEIWDFADGRRIWARDDILHSQVVAQPVHDGTGILITLCTGQALIFTLDPALMDCKLLVQVSILDLGTNSERSMPPIQLPPTFLDFSDPVIADGMWAANVTWLVQKADVVRYQGVLLVKWKERTFVLLDCSVGLVHKRILSGHFLALTKGGATSDVVFYPSGLIDPHWQPFDSPALAREAQVPIRIEPIILHQTAYPVLPGRRTPLMSVQDCPLHCGSYAVTTHTASVRRLPAGNAESRQPAFHRFRLTLPTSASEPPTWEPISGGGTVDCVLIDLFTYSGYGLSFSCVARRQVPRRICRPTTRPGENTAECTWIVPLPEKHPSSVSLSPETGALTICSEHGADVYYYQ</sequence>
<dbReference type="PROSITE" id="PS50181">
    <property type="entry name" value="FBOX"/>
    <property type="match status" value="1"/>
</dbReference>
<dbReference type="Pfam" id="PF00646">
    <property type="entry name" value="F-box"/>
    <property type="match status" value="1"/>
</dbReference>
<dbReference type="SMART" id="SM00256">
    <property type="entry name" value="FBOX"/>
    <property type="match status" value="1"/>
</dbReference>
<reference evidence="2" key="1">
    <citation type="submission" date="2023-03" db="EMBL/GenBank/DDBJ databases">
        <title>Massive genome expansion in bonnet fungi (Mycena s.s.) driven by repeated elements and novel gene families across ecological guilds.</title>
        <authorList>
            <consortium name="Lawrence Berkeley National Laboratory"/>
            <person name="Harder C.B."/>
            <person name="Miyauchi S."/>
            <person name="Viragh M."/>
            <person name="Kuo A."/>
            <person name="Thoen E."/>
            <person name="Andreopoulos B."/>
            <person name="Lu D."/>
            <person name="Skrede I."/>
            <person name="Drula E."/>
            <person name="Henrissat B."/>
            <person name="Morin E."/>
            <person name="Kohler A."/>
            <person name="Barry K."/>
            <person name="LaButti K."/>
            <person name="Morin E."/>
            <person name="Salamov A."/>
            <person name="Lipzen A."/>
            <person name="Mereny Z."/>
            <person name="Hegedus B."/>
            <person name="Baldrian P."/>
            <person name="Stursova M."/>
            <person name="Weitz H."/>
            <person name="Taylor A."/>
            <person name="Grigoriev I.V."/>
            <person name="Nagy L.G."/>
            <person name="Martin F."/>
            <person name="Kauserud H."/>
        </authorList>
    </citation>
    <scope>NUCLEOTIDE SEQUENCE</scope>
    <source>
        <strain evidence="2">CBHHK200</strain>
    </source>
</reference>
<evidence type="ECO:0000313" key="3">
    <source>
        <dbReference type="Proteomes" id="UP001218188"/>
    </source>
</evidence>
<protein>
    <recommendedName>
        <fullName evidence="1">F-box domain-containing protein</fullName>
    </recommendedName>
</protein>
<dbReference type="Gene3D" id="1.20.1280.50">
    <property type="match status" value="1"/>
</dbReference>
<dbReference type="InterPro" id="IPR001810">
    <property type="entry name" value="F-box_dom"/>
</dbReference>
<dbReference type="AlphaFoldDB" id="A0AAD6XDU3"/>
<dbReference type="SUPFAM" id="SSF81383">
    <property type="entry name" value="F-box domain"/>
    <property type="match status" value="1"/>
</dbReference>
<accession>A0AAD6XDU3</accession>
<organism evidence="2 3">
    <name type="scientific">Mycena alexandri</name>
    <dbReference type="NCBI Taxonomy" id="1745969"/>
    <lineage>
        <taxon>Eukaryota</taxon>
        <taxon>Fungi</taxon>
        <taxon>Dikarya</taxon>
        <taxon>Basidiomycota</taxon>
        <taxon>Agaricomycotina</taxon>
        <taxon>Agaricomycetes</taxon>
        <taxon>Agaricomycetidae</taxon>
        <taxon>Agaricales</taxon>
        <taxon>Marasmiineae</taxon>
        <taxon>Mycenaceae</taxon>
        <taxon>Mycena</taxon>
    </lineage>
</organism>
<evidence type="ECO:0000313" key="2">
    <source>
        <dbReference type="EMBL" id="KAJ7044361.1"/>
    </source>
</evidence>
<gene>
    <name evidence="2" type="ORF">C8F04DRAFT_1174793</name>
</gene>
<dbReference type="EMBL" id="JARJCM010000007">
    <property type="protein sequence ID" value="KAJ7044361.1"/>
    <property type="molecule type" value="Genomic_DNA"/>
</dbReference>
<feature type="domain" description="F-box" evidence="1">
    <location>
        <begin position="152"/>
        <end position="198"/>
    </location>
</feature>
<proteinExistence type="predicted"/>
<keyword evidence="3" id="KW-1185">Reference proteome</keyword>